<sequence length="244" mass="26034">MRALLLALLSLLPFAKSAAAAGDCVVLLHGLARSSNSMLAMKAALEKQGYRVVNRAYPSTRAPIAELVEKHVGPAVAECGDARVHFVTHSMGGILVRAWLAEHRPKKMGRVVMLAPPNHGSELVDAFGDLGPFRWINGPAGLQLGTGPDSLPNTLGYPHFDLGVIAGDRSLNPLYSSVIAGQDDGKVSVDSTRIVGMDDHITLPVSHTFMMFNPLVIAETIAFLKSGAFDHNPTVKGTVMRLKP</sequence>
<dbReference type="RefSeq" id="WP_377834862.1">
    <property type="nucleotide sequence ID" value="NZ_JBHRSK010000017.1"/>
</dbReference>
<feature type="chain" id="PRO_5045219217" evidence="1">
    <location>
        <begin position="21"/>
        <end position="244"/>
    </location>
</feature>
<keyword evidence="1" id="KW-0732">Signal</keyword>
<dbReference type="Pfam" id="PF00561">
    <property type="entry name" value="Abhydrolase_1"/>
    <property type="match status" value="1"/>
</dbReference>
<protein>
    <submittedName>
        <fullName evidence="3">Esterase/lipase family protein</fullName>
    </submittedName>
</protein>
<gene>
    <name evidence="3" type="ORF">ACFOES_18535</name>
</gene>
<dbReference type="Gene3D" id="3.40.50.1820">
    <property type="entry name" value="alpha/beta hydrolase"/>
    <property type="match status" value="1"/>
</dbReference>
<evidence type="ECO:0000313" key="4">
    <source>
        <dbReference type="Proteomes" id="UP001595443"/>
    </source>
</evidence>
<evidence type="ECO:0000256" key="1">
    <source>
        <dbReference type="SAM" id="SignalP"/>
    </source>
</evidence>
<proteinExistence type="predicted"/>
<dbReference type="Proteomes" id="UP001595443">
    <property type="component" value="Unassembled WGS sequence"/>
</dbReference>
<evidence type="ECO:0000259" key="2">
    <source>
        <dbReference type="Pfam" id="PF00561"/>
    </source>
</evidence>
<dbReference type="SUPFAM" id="SSF53474">
    <property type="entry name" value="alpha/beta-Hydrolases"/>
    <property type="match status" value="1"/>
</dbReference>
<accession>A0ABV7ALG3</accession>
<evidence type="ECO:0000313" key="3">
    <source>
        <dbReference type="EMBL" id="MFC2970100.1"/>
    </source>
</evidence>
<comment type="caution">
    <text evidence="3">The sequence shown here is derived from an EMBL/GenBank/DDBJ whole genome shotgun (WGS) entry which is preliminary data.</text>
</comment>
<keyword evidence="4" id="KW-1185">Reference proteome</keyword>
<feature type="signal peptide" evidence="1">
    <location>
        <begin position="1"/>
        <end position="20"/>
    </location>
</feature>
<feature type="domain" description="AB hydrolase-1" evidence="2">
    <location>
        <begin position="25"/>
        <end position="138"/>
    </location>
</feature>
<dbReference type="InterPro" id="IPR000073">
    <property type="entry name" value="AB_hydrolase_1"/>
</dbReference>
<name>A0ABV7ALG3_9RHOB</name>
<dbReference type="PANTHER" id="PTHR37946:SF1">
    <property type="entry name" value="SLL1969 PROTEIN"/>
    <property type="match status" value="1"/>
</dbReference>
<dbReference type="InterPro" id="IPR029058">
    <property type="entry name" value="AB_hydrolase_fold"/>
</dbReference>
<dbReference type="PANTHER" id="PTHR37946">
    <property type="entry name" value="SLL1969 PROTEIN"/>
    <property type="match status" value="1"/>
</dbReference>
<dbReference type="EMBL" id="JBHRSK010000017">
    <property type="protein sequence ID" value="MFC2970100.1"/>
    <property type="molecule type" value="Genomic_DNA"/>
</dbReference>
<reference evidence="4" key="1">
    <citation type="journal article" date="2019" name="Int. J. Syst. Evol. Microbiol.">
        <title>The Global Catalogue of Microorganisms (GCM) 10K type strain sequencing project: providing services to taxonomists for standard genome sequencing and annotation.</title>
        <authorList>
            <consortium name="The Broad Institute Genomics Platform"/>
            <consortium name="The Broad Institute Genome Sequencing Center for Infectious Disease"/>
            <person name="Wu L."/>
            <person name="Ma J."/>
        </authorList>
    </citation>
    <scope>NUCLEOTIDE SEQUENCE [LARGE SCALE GENOMIC DNA]</scope>
    <source>
        <strain evidence="4">KCTC 62192</strain>
    </source>
</reference>
<organism evidence="3 4">
    <name type="scientific">Acidimangrovimonas pyrenivorans</name>
    <dbReference type="NCBI Taxonomy" id="2030798"/>
    <lineage>
        <taxon>Bacteria</taxon>
        <taxon>Pseudomonadati</taxon>
        <taxon>Pseudomonadota</taxon>
        <taxon>Alphaproteobacteria</taxon>
        <taxon>Rhodobacterales</taxon>
        <taxon>Paracoccaceae</taxon>
        <taxon>Acidimangrovimonas</taxon>
    </lineage>
</organism>